<dbReference type="Proteomes" id="UP000486602">
    <property type="component" value="Unassembled WGS sequence"/>
</dbReference>
<dbReference type="AlphaFoldDB" id="A0A7K3WN81"/>
<comment type="caution">
    <text evidence="2">The sequence shown here is derived from an EMBL/GenBank/DDBJ whole genome shotgun (WGS) entry which is preliminary data.</text>
</comment>
<sequence length="419" mass="48769">MKIIYLKPLLLSFCAAWAFLGSFSIHAQTGSGSFPNYGDEGLRRVDINEIIDKTYLRDSTFTYISTAESTEEEWLLKEKAVYSYDNQGREVLRQIFAKENDAWKGYKQKKSTYISDFLAAEEELIRAENKAVYEPSIKRDFSYNYVGLISEITTFENVNTQWVADSKTSYTYNSDYLISEESSFEWMESEMKWERISRYLYTYNGLDDLKKEVFQIWVDSLNTWKNETSKVYEYNESDDLISTTRSTWNNLENGWINTSVVSIQYNDEGQFLGSAQKLLNQNSEFIPSQSETANYDSEGNIGEIVKSAWDESSGVWDNYQKQVHYWSEYNRGNLSQGRNEIECFFANPYTIGLPLYCSSLKSDVIYTVSVYDLNGRFFYSDHFLGSSSFRIKRFIESGYYIFHISGGLDSHSEKVFIKN</sequence>
<protein>
    <recommendedName>
        <fullName evidence="4">T9SS type A sorting domain-containing protein</fullName>
    </recommendedName>
</protein>
<evidence type="ECO:0008006" key="4">
    <source>
        <dbReference type="Google" id="ProtNLM"/>
    </source>
</evidence>
<organism evidence="2 3">
    <name type="scientific">Cryomorpha ignava</name>
    <dbReference type="NCBI Taxonomy" id="101383"/>
    <lineage>
        <taxon>Bacteria</taxon>
        <taxon>Pseudomonadati</taxon>
        <taxon>Bacteroidota</taxon>
        <taxon>Flavobacteriia</taxon>
        <taxon>Flavobacteriales</taxon>
        <taxon>Cryomorphaceae</taxon>
        <taxon>Cryomorpha</taxon>
    </lineage>
</organism>
<evidence type="ECO:0000256" key="1">
    <source>
        <dbReference type="SAM" id="SignalP"/>
    </source>
</evidence>
<feature type="chain" id="PRO_5029600657" description="T9SS type A sorting domain-containing protein" evidence="1">
    <location>
        <begin position="28"/>
        <end position="419"/>
    </location>
</feature>
<reference evidence="2 3" key="1">
    <citation type="submission" date="2020-02" db="EMBL/GenBank/DDBJ databases">
        <title>Out from the shadows clarifying the taxonomy of the family Cryomorphaceae and related taxa by utilizing the GTDB taxonomic framework.</title>
        <authorList>
            <person name="Bowman J.P."/>
        </authorList>
    </citation>
    <scope>NUCLEOTIDE SEQUENCE [LARGE SCALE GENOMIC DNA]</scope>
    <source>
        <strain evidence="2 3">QSSC 1-22</strain>
    </source>
</reference>
<name>A0A7K3WN81_9FLAO</name>
<gene>
    <name evidence="2" type="ORF">G3O08_06310</name>
</gene>
<proteinExistence type="predicted"/>
<keyword evidence="3" id="KW-1185">Reference proteome</keyword>
<accession>A0A7K3WN81</accession>
<evidence type="ECO:0000313" key="2">
    <source>
        <dbReference type="EMBL" id="NEN23109.1"/>
    </source>
</evidence>
<feature type="signal peptide" evidence="1">
    <location>
        <begin position="1"/>
        <end position="27"/>
    </location>
</feature>
<keyword evidence="1" id="KW-0732">Signal</keyword>
<evidence type="ECO:0000313" key="3">
    <source>
        <dbReference type="Proteomes" id="UP000486602"/>
    </source>
</evidence>
<dbReference type="EMBL" id="JAAGVY010000008">
    <property type="protein sequence ID" value="NEN23109.1"/>
    <property type="molecule type" value="Genomic_DNA"/>
</dbReference>
<dbReference type="Gene3D" id="2.40.128.720">
    <property type="match status" value="2"/>
</dbReference>
<dbReference type="RefSeq" id="WP_163283987.1">
    <property type="nucleotide sequence ID" value="NZ_JAAGVY010000008.1"/>
</dbReference>